<protein>
    <submittedName>
        <fullName evidence="2">G7452 protein</fullName>
    </submittedName>
</protein>
<keyword evidence="3" id="KW-1185">Reference proteome</keyword>
<comment type="caution">
    <text evidence="2">The sequence shown here is derived from an EMBL/GenBank/DDBJ whole genome shotgun (WGS) entry which is preliminary data.</text>
</comment>
<dbReference type="Proteomes" id="UP001497392">
    <property type="component" value="Unassembled WGS sequence"/>
</dbReference>
<gene>
    <name evidence="2" type="primary">g7452</name>
    <name evidence="2" type="ORF">VP750_LOCUS6379</name>
</gene>
<evidence type="ECO:0000256" key="1">
    <source>
        <dbReference type="SAM" id="Phobius"/>
    </source>
</evidence>
<keyword evidence="1" id="KW-1133">Transmembrane helix</keyword>
<accession>A0ABP1FXV6</accession>
<feature type="transmembrane region" description="Helical" evidence="1">
    <location>
        <begin position="16"/>
        <end position="33"/>
    </location>
</feature>
<reference evidence="2 3" key="1">
    <citation type="submission" date="2024-06" db="EMBL/GenBank/DDBJ databases">
        <authorList>
            <person name="Kraege A."/>
            <person name="Thomma B."/>
        </authorList>
    </citation>
    <scope>NUCLEOTIDE SEQUENCE [LARGE SCALE GENOMIC DNA]</scope>
</reference>
<proteinExistence type="predicted"/>
<dbReference type="EMBL" id="CAXHTA020000011">
    <property type="protein sequence ID" value="CAL5224720.1"/>
    <property type="molecule type" value="Genomic_DNA"/>
</dbReference>
<keyword evidence="1" id="KW-0472">Membrane</keyword>
<name>A0ABP1FXV6_9CHLO</name>
<organism evidence="2 3">
    <name type="scientific">Coccomyxa viridis</name>
    <dbReference type="NCBI Taxonomy" id="1274662"/>
    <lineage>
        <taxon>Eukaryota</taxon>
        <taxon>Viridiplantae</taxon>
        <taxon>Chlorophyta</taxon>
        <taxon>core chlorophytes</taxon>
        <taxon>Trebouxiophyceae</taxon>
        <taxon>Trebouxiophyceae incertae sedis</taxon>
        <taxon>Coccomyxaceae</taxon>
        <taxon>Coccomyxa</taxon>
    </lineage>
</organism>
<evidence type="ECO:0000313" key="2">
    <source>
        <dbReference type="EMBL" id="CAL5224720.1"/>
    </source>
</evidence>
<evidence type="ECO:0000313" key="3">
    <source>
        <dbReference type="Proteomes" id="UP001497392"/>
    </source>
</evidence>
<keyword evidence="1" id="KW-0812">Transmembrane</keyword>
<sequence>METGCARSTTLTAPPSVWALLAFALTTLLCLAFDSSFGVGYMHYPSPLLTDTKGVGWHGVNAGDSSIDGGVQGRKLLWSMTQALYNR</sequence>